<keyword evidence="2" id="KW-1185">Reference proteome</keyword>
<protein>
    <submittedName>
        <fullName evidence="1">Uncharacterized protein</fullName>
    </submittedName>
</protein>
<proteinExistence type="predicted"/>
<dbReference type="AlphaFoldDB" id="A0A4R6YKZ3"/>
<accession>A0A4R6YKZ3</accession>
<reference evidence="1 2" key="1">
    <citation type="submission" date="2019-03" db="EMBL/GenBank/DDBJ databases">
        <title>Genomic Encyclopedia of Type Strains, Phase IV (KMG-IV): sequencing the most valuable type-strain genomes for metagenomic binning, comparative biology and taxonomic classification.</title>
        <authorList>
            <person name="Goeker M."/>
        </authorList>
    </citation>
    <scope>NUCLEOTIDE SEQUENCE [LARGE SCALE GENOMIC DNA]</scope>
    <source>
        <strain evidence="1 2">DSM 21667</strain>
    </source>
</reference>
<organism evidence="1 2">
    <name type="scientific">Tahibacter aquaticus</name>
    <dbReference type="NCBI Taxonomy" id="520092"/>
    <lineage>
        <taxon>Bacteria</taxon>
        <taxon>Pseudomonadati</taxon>
        <taxon>Pseudomonadota</taxon>
        <taxon>Gammaproteobacteria</taxon>
        <taxon>Lysobacterales</taxon>
        <taxon>Rhodanobacteraceae</taxon>
        <taxon>Tahibacter</taxon>
    </lineage>
</organism>
<evidence type="ECO:0000313" key="1">
    <source>
        <dbReference type="EMBL" id="TDR37864.1"/>
    </source>
</evidence>
<gene>
    <name evidence="1" type="ORF">DFR29_12338</name>
</gene>
<dbReference type="RefSeq" id="WP_133821644.1">
    <property type="nucleotide sequence ID" value="NZ_SNZH01000023.1"/>
</dbReference>
<comment type="caution">
    <text evidence="1">The sequence shown here is derived from an EMBL/GenBank/DDBJ whole genome shotgun (WGS) entry which is preliminary data.</text>
</comment>
<sequence>MPDVSVTPFTRNASQAIRIALVSGIAVLLGACSSAEPEARKAVLAKLLAADTAQFGAYTEIKHKAACLTVNSLGGNGKPTGDLQAVVFKVDEVWKVADITRISHDECVTAVEQIVAEAGKKSG</sequence>
<name>A0A4R6YKZ3_9GAMM</name>
<evidence type="ECO:0000313" key="2">
    <source>
        <dbReference type="Proteomes" id="UP000295293"/>
    </source>
</evidence>
<dbReference type="Proteomes" id="UP000295293">
    <property type="component" value="Unassembled WGS sequence"/>
</dbReference>
<dbReference type="OrthoDB" id="6904392at2"/>
<dbReference type="EMBL" id="SNZH01000023">
    <property type="protein sequence ID" value="TDR37864.1"/>
    <property type="molecule type" value="Genomic_DNA"/>
</dbReference>